<feature type="signal peptide" evidence="2">
    <location>
        <begin position="1"/>
        <end position="24"/>
    </location>
</feature>
<feature type="domain" description="RlpA-like protein double-psi beta-barrel" evidence="3">
    <location>
        <begin position="67"/>
        <end position="135"/>
    </location>
</feature>
<name>A0A9P6N3V7_9FUNG</name>
<dbReference type="CDD" id="cd22191">
    <property type="entry name" value="DPBB_RlpA_EXP_N-like"/>
    <property type="match status" value="1"/>
</dbReference>
<dbReference type="InterPro" id="IPR051477">
    <property type="entry name" value="Expansin_CellWall"/>
</dbReference>
<evidence type="ECO:0000313" key="5">
    <source>
        <dbReference type="Proteomes" id="UP000703661"/>
    </source>
</evidence>
<sequence length="154" mass="16639">MRFSHLSILVIVAILAILTATAEAGQQVKIGKKQGGKSTWFNGHDLKGAACYGDLQNKNVNAKDNWHIGAVHMKSYSKGEKNVCFQCAKITANKRSVVVRIIDDCAGCSSTQIDLTASAFKVLAPLSKGVVKTTYQWVKCPSGGKFWPSSPKPK</sequence>
<reference evidence="4" key="1">
    <citation type="journal article" date="2020" name="Fungal Divers.">
        <title>Resolving the Mortierellaceae phylogeny through synthesis of multi-gene phylogenetics and phylogenomics.</title>
        <authorList>
            <person name="Vandepol N."/>
            <person name="Liber J."/>
            <person name="Desiro A."/>
            <person name="Na H."/>
            <person name="Kennedy M."/>
            <person name="Barry K."/>
            <person name="Grigoriev I.V."/>
            <person name="Miller A.N."/>
            <person name="O'Donnell K."/>
            <person name="Stajich J.E."/>
            <person name="Bonito G."/>
        </authorList>
    </citation>
    <scope>NUCLEOTIDE SEQUENCE</scope>
    <source>
        <strain evidence="4">NRRL 2769</strain>
    </source>
</reference>
<evidence type="ECO:0000313" key="4">
    <source>
        <dbReference type="EMBL" id="KAG0024212.1"/>
    </source>
</evidence>
<dbReference type="OrthoDB" id="623670at2759"/>
<dbReference type="Pfam" id="PF03330">
    <property type="entry name" value="DPBB_1"/>
    <property type="match status" value="1"/>
</dbReference>
<dbReference type="Gene3D" id="2.40.40.10">
    <property type="entry name" value="RlpA-like domain"/>
    <property type="match status" value="1"/>
</dbReference>
<evidence type="ECO:0000259" key="3">
    <source>
        <dbReference type="Pfam" id="PF03330"/>
    </source>
</evidence>
<dbReference type="AlphaFoldDB" id="A0A9P6N3V7"/>
<feature type="chain" id="PRO_5040129925" description="RlpA-like protein double-psi beta-barrel domain-containing protein" evidence="2">
    <location>
        <begin position="25"/>
        <end position="154"/>
    </location>
</feature>
<dbReference type="PANTHER" id="PTHR31836:SF22">
    <property type="entry name" value="RLPA-LIKE PROTEIN DOUBLE-PSI BETA-BARREL DOMAIN-CONTAINING PROTEIN"/>
    <property type="match status" value="1"/>
</dbReference>
<proteinExistence type="predicted"/>
<evidence type="ECO:0000256" key="1">
    <source>
        <dbReference type="ARBA" id="ARBA00022729"/>
    </source>
</evidence>
<keyword evidence="5" id="KW-1185">Reference proteome</keyword>
<comment type="caution">
    <text evidence="4">The sequence shown here is derived from an EMBL/GenBank/DDBJ whole genome shotgun (WGS) entry which is preliminary data.</text>
</comment>
<dbReference type="SUPFAM" id="SSF50685">
    <property type="entry name" value="Barwin-like endoglucanases"/>
    <property type="match status" value="1"/>
</dbReference>
<dbReference type="Proteomes" id="UP000703661">
    <property type="component" value="Unassembled WGS sequence"/>
</dbReference>
<dbReference type="EMBL" id="JAAAID010000026">
    <property type="protein sequence ID" value="KAG0024212.1"/>
    <property type="molecule type" value="Genomic_DNA"/>
</dbReference>
<keyword evidence="1 2" id="KW-0732">Signal</keyword>
<dbReference type="PANTHER" id="PTHR31836">
    <property type="match status" value="1"/>
</dbReference>
<gene>
    <name evidence="4" type="ORF">BGZ80_005250</name>
</gene>
<protein>
    <recommendedName>
        <fullName evidence="3">RlpA-like protein double-psi beta-barrel domain-containing protein</fullName>
    </recommendedName>
</protein>
<organism evidence="4 5">
    <name type="scientific">Entomortierella chlamydospora</name>
    <dbReference type="NCBI Taxonomy" id="101097"/>
    <lineage>
        <taxon>Eukaryota</taxon>
        <taxon>Fungi</taxon>
        <taxon>Fungi incertae sedis</taxon>
        <taxon>Mucoromycota</taxon>
        <taxon>Mortierellomycotina</taxon>
        <taxon>Mortierellomycetes</taxon>
        <taxon>Mortierellales</taxon>
        <taxon>Mortierellaceae</taxon>
        <taxon>Entomortierella</taxon>
    </lineage>
</organism>
<dbReference type="InterPro" id="IPR036908">
    <property type="entry name" value="RlpA-like_sf"/>
</dbReference>
<accession>A0A9P6N3V7</accession>
<evidence type="ECO:0000256" key="2">
    <source>
        <dbReference type="SAM" id="SignalP"/>
    </source>
</evidence>
<dbReference type="InterPro" id="IPR009009">
    <property type="entry name" value="RlpA-like_DPBB"/>
</dbReference>